<keyword evidence="5" id="KW-1185">Reference proteome</keyword>
<keyword evidence="2" id="KW-1003">Cell membrane</keyword>
<evidence type="ECO:0000313" key="5">
    <source>
        <dbReference type="Proteomes" id="UP000651057"/>
    </source>
</evidence>
<protein>
    <submittedName>
        <fullName evidence="4">SdiA-regulated domain-containing protein</fullName>
    </submittedName>
</protein>
<dbReference type="PROSITE" id="PS51257">
    <property type="entry name" value="PROKAR_LIPOPROTEIN"/>
    <property type="match status" value="1"/>
</dbReference>
<reference evidence="4" key="1">
    <citation type="submission" date="2021-01" db="EMBL/GenBank/DDBJ databases">
        <authorList>
            <person name="Zhong Y.L."/>
        </authorList>
    </citation>
    <scope>NUCLEOTIDE SEQUENCE</scope>
    <source>
        <strain evidence="4">KCTC 23302</strain>
    </source>
</reference>
<organism evidence="4 5">
    <name type="scientific">Aquimarina mytili</name>
    <dbReference type="NCBI Taxonomy" id="874423"/>
    <lineage>
        <taxon>Bacteria</taxon>
        <taxon>Pseudomonadati</taxon>
        <taxon>Bacteroidota</taxon>
        <taxon>Flavobacteriia</taxon>
        <taxon>Flavobacteriales</taxon>
        <taxon>Flavobacteriaceae</taxon>
        <taxon>Aquimarina</taxon>
    </lineage>
</organism>
<evidence type="ECO:0000256" key="3">
    <source>
        <dbReference type="ARBA" id="ARBA00023136"/>
    </source>
</evidence>
<evidence type="ECO:0000256" key="2">
    <source>
        <dbReference type="ARBA" id="ARBA00022475"/>
    </source>
</evidence>
<evidence type="ECO:0000256" key="1">
    <source>
        <dbReference type="ARBA" id="ARBA00004236"/>
    </source>
</evidence>
<dbReference type="Pfam" id="PF06977">
    <property type="entry name" value="SdiA-regulated"/>
    <property type="match status" value="1"/>
</dbReference>
<dbReference type="GO" id="GO:0005886">
    <property type="term" value="C:plasma membrane"/>
    <property type="evidence" value="ECO:0007669"/>
    <property type="project" value="UniProtKB-SubCell"/>
</dbReference>
<name>A0A936ZV95_9FLAO</name>
<dbReference type="InterPro" id="IPR009722">
    <property type="entry name" value="YjiK/CarP"/>
</dbReference>
<gene>
    <name evidence="4" type="ORF">JJQ60_21045</name>
</gene>
<comment type="caution">
    <text evidence="4">The sequence shown here is derived from an EMBL/GenBank/DDBJ whole genome shotgun (WGS) entry which is preliminary data.</text>
</comment>
<accession>A0A936ZV95</accession>
<comment type="subcellular location">
    <subcellularLocation>
        <location evidence="1">Cell membrane</location>
    </subcellularLocation>
</comment>
<dbReference type="EMBL" id="JAERQJ010000016">
    <property type="protein sequence ID" value="MBL0686027.1"/>
    <property type="molecule type" value="Genomic_DNA"/>
</dbReference>
<dbReference type="Proteomes" id="UP000651057">
    <property type="component" value="Unassembled WGS sequence"/>
</dbReference>
<dbReference type="RefSeq" id="WP_201924549.1">
    <property type="nucleotide sequence ID" value="NZ_BAABAX010000028.1"/>
</dbReference>
<keyword evidence="3" id="KW-0472">Membrane</keyword>
<evidence type="ECO:0000313" key="4">
    <source>
        <dbReference type="EMBL" id="MBL0686027.1"/>
    </source>
</evidence>
<dbReference type="AlphaFoldDB" id="A0A936ZV95"/>
<proteinExistence type="predicted"/>
<sequence>MPGIREIKISHISYLILLLTMTASCQKKKDSNLVKINSLPNAIHEISGITLLHNTILYAINDSGNDNTLFELNERGKIMREIKIQDAKNIDWEDLAYDQNNNIYIGDFGNNTNKRKDLVIYKVSDVSTSKVTIDKIKFSYEDQHKFPPKKKNLNYDVEAFVYLNDNLYLFSKNRSSKFNGETKLYKIPAKAGNHTAKLIDTFVLCEDSKDCFVTAATVNKEGNKIALLTYNKLFIFSDFTEDDFFGGAIKKIKLNHYSQKEGVCFKNDSTLYITDEKQGKKKASLYQYRIQ</sequence>
<dbReference type="SUPFAM" id="SSF101898">
    <property type="entry name" value="NHL repeat"/>
    <property type="match status" value="1"/>
</dbReference>